<name>A0ABW5KJH8_9SPHI</name>
<dbReference type="EMBL" id="JBHULR010000003">
    <property type="protein sequence ID" value="MFD2547701.1"/>
    <property type="molecule type" value="Genomic_DNA"/>
</dbReference>
<evidence type="ECO:0000313" key="1">
    <source>
        <dbReference type="EMBL" id="MFD2547701.1"/>
    </source>
</evidence>
<dbReference type="Pfam" id="PF20449">
    <property type="entry name" value="DUF6706"/>
    <property type="match status" value="1"/>
</dbReference>
<organism evidence="1 2">
    <name type="scientific">Sphingobacterium suaedae</name>
    <dbReference type="NCBI Taxonomy" id="1686402"/>
    <lineage>
        <taxon>Bacteria</taxon>
        <taxon>Pseudomonadati</taxon>
        <taxon>Bacteroidota</taxon>
        <taxon>Sphingobacteriia</taxon>
        <taxon>Sphingobacteriales</taxon>
        <taxon>Sphingobacteriaceae</taxon>
        <taxon>Sphingobacterium</taxon>
    </lineage>
</organism>
<dbReference type="InterPro" id="IPR046552">
    <property type="entry name" value="DUF6706"/>
</dbReference>
<evidence type="ECO:0000313" key="2">
    <source>
        <dbReference type="Proteomes" id="UP001597545"/>
    </source>
</evidence>
<proteinExistence type="predicted"/>
<gene>
    <name evidence="1" type="ORF">ACFSR5_08600</name>
</gene>
<comment type="caution">
    <text evidence="1">The sequence shown here is derived from an EMBL/GenBank/DDBJ whole genome shotgun (WGS) entry which is preliminary data.</text>
</comment>
<protein>
    <submittedName>
        <fullName evidence="1">DUF6706 family protein</fullName>
    </submittedName>
</protein>
<keyword evidence="2" id="KW-1185">Reference proteome</keyword>
<sequence length="110" mass="12625">MTNREVLKAKIAQPVPEGTIDLVLIEQGVLPDNQFDPSLEDDRKGMDLAQAGLIFWFCTNRKSVKELDFQFTQHDIDDLLKIRRVLLNRWGVPDELDTDSPTIESVSDLW</sequence>
<dbReference type="RefSeq" id="WP_380902707.1">
    <property type="nucleotide sequence ID" value="NZ_JBHUEG010000007.1"/>
</dbReference>
<accession>A0ABW5KJH8</accession>
<reference evidence="2" key="1">
    <citation type="journal article" date="2019" name="Int. J. Syst. Evol. Microbiol.">
        <title>The Global Catalogue of Microorganisms (GCM) 10K type strain sequencing project: providing services to taxonomists for standard genome sequencing and annotation.</title>
        <authorList>
            <consortium name="The Broad Institute Genomics Platform"/>
            <consortium name="The Broad Institute Genome Sequencing Center for Infectious Disease"/>
            <person name="Wu L."/>
            <person name="Ma J."/>
        </authorList>
    </citation>
    <scope>NUCLEOTIDE SEQUENCE [LARGE SCALE GENOMIC DNA]</scope>
    <source>
        <strain evidence="2">KCTC 42662</strain>
    </source>
</reference>
<dbReference type="Proteomes" id="UP001597545">
    <property type="component" value="Unassembled WGS sequence"/>
</dbReference>